<accession>A0ABP6ZF51</accession>
<reference evidence="2" key="1">
    <citation type="journal article" date="2019" name="Int. J. Syst. Evol. Microbiol.">
        <title>The Global Catalogue of Microorganisms (GCM) 10K type strain sequencing project: providing services to taxonomists for standard genome sequencing and annotation.</title>
        <authorList>
            <consortium name="The Broad Institute Genomics Platform"/>
            <consortium name="The Broad Institute Genome Sequencing Center for Infectious Disease"/>
            <person name="Wu L."/>
            <person name="Ma J."/>
        </authorList>
    </citation>
    <scope>NUCLEOTIDE SEQUENCE [LARGE SCALE GENOMIC DNA]</scope>
    <source>
        <strain evidence="2">JCM 17326</strain>
    </source>
</reference>
<dbReference type="EMBL" id="BAABDQ010000041">
    <property type="protein sequence ID" value="GAA3605735.1"/>
    <property type="molecule type" value="Genomic_DNA"/>
</dbReference>
<protein>
    <recommendedName>
        <fullName evidence="3">Lipoprotein</fullName>
    </recommendedName>
</protein>
<organism evidence="1 2">
    <name type="scientific">Nonomuraea rosea</name>
    <dbReference type="NCBI Taxonomy" id="638574"/>
    <lineage>
        <taxon>Bacteria</taxon>
        <taxon>Bacillati</taxon>
        <taxon>Actinomycetota</taxon>
        <taxon>Actinomycetes</taxon>
        <taxon>Streptosporangiales</taxon>
        <taxon>Streptosporangiaceae</taxon>
        <taxon>Nonomuraea</taxon>
    </lineage>
</organism>
<comment type="caution">
    <text evidence="1">The sequence shown here is derived from an EMBL/GenBank/DDBJ whole genome shotgun (WGS) entry which is preliminary data.</text>
</comment>
<gene>
    <name evidence="1" type="ORF">GCM10022419_108180</name>
</gene>
<dbReference type="Proteomes" id="UP001500630">
    <property type="component" value="Unassembled WGS sequence"/>
</dbReference>
<evidence type="ECO:0008006" key="3">
    <source>
        <dbReference type="Google" id="ProtNLM"/>
    </source>
</evidence>
<dbReference type="RefSeq" id="WP_345574488.1">
    <property type="nucleotide sequence ID" value="NZ_BAABDQ010000041.1"/>
</dbReference>
<keyword evidence="2" id="KW-1185">Reference proteome</keyword>
<sequence>MAPVTGPPGVRSQRRVAGIVGAALACGLLAACAVTPDDAGPGPATLTDADEALLKRAELLLVQACMKRQGFRYWVPEPPAAQDRRGAGFVLDDPAWAREHGYGLLDQRQMEESKRNDLNKAYRDSLPPADRTRYSVALGGGGDNKVLTATLPDGGTIHNALGGCQAYGKERLYGDRQRWFRLEKTATNLVPLYMRELTGDPRFSTALTAWSACMRRHRHTYVSPSEIRAALPGLTADLAPDRAHALEVELAVAEATCARTSSLADTVRALQARYRAKVHERFAAELDAHGRVVRGALERARKISESGA</sequence>
<name>A0ABP6ZF51_9ACTN</name>
<proteinExistence type="predicted"/>
<evidence type="ECO:0000313" key="1">
    <source>
        <dbReference type="EMBL" id="GAA3605735.1"/>
    </source>
</evidence>
<evidence type="ECO:0000313" key="2">
    <source>
        <dbReference type="Proteomes" id="UP001500630"/>
    </source>
</evidence>